<proteinExistence type="predicted"/>
<feature type="domain" description="Tyrosine specific protein phosphatases" evidence="1">
    <location>
        <begin position="89"/>
        <end position="161"/>
    </location>
</feature>
<dbReference type="PROSITE" id="PS00383">
    <property type="entry name" value="TYR_PHOSPHATASE_1"/>
    <property type="match status" value="1"/>
</dbReference>
<dbReference type="PANTHER" id="PTHR23339">
    <property type="entry name" value="TYROSINE SPECIFIC PROTEIN PHOSPHATASE AND DUAL SPECIFICITY PROTEIN PHOSPHATASE"/>
    <property type="match status" value="1"/>
</dbReference>
<dbReference type="SUPFAM" id="SSF52799">
    <property type="entry name" value="(Phosphotyrosine protein) phosphatases II"/>
    <property type="match status" value="1"/>
</dbReference>
<dbReference type="PROSITE" id="PS50056">
    <property type="entry name" value="TYR_PHOSPHATASE_2"/>
    <property type="match status" value="1"/>
</dbReference>
<dbReference type="InterPro" id="IPR029021">
    <property type="entry name" value="Prot-tyrosine_phosphatase-like"/>
</dbReference>
<dbReference type="InterPro" id="IPR016130">
    <property type="entry name" value="Tyr_Pase_AS"/>
</dbReference>
<dbReference type="Pfam" id="PF22785">
    <property type="entry name" value="Tc-R-P"/>
    <property type="match status" value="1"/>
</dbReference>
<dbReference type="AlphaFoldDB" id="A0A0D7B6L8"/>
<gene>
    <name evidence="2" type="ORF">CYLTODRAFT_41802</name>
</gene>
<sequence>MTVTFKRFVEVLQHVSGGRRLFRSSAPGYDDVNEDAPQNLTADDIEVLTSRGITRIVSLNEQGYTPAALERLKNAGIAYLHLPVVDFTAPSMDQIKRAVTFWSKAPKTNMLVHCGYGHGRTGTMITALQLWMTNGHLGLDSTMTANYVEREVQREVLRRYQAELMNIEL</sequence>
<organism evidence="2 3">
    <name type="scientific">Cylindrobasidium torrendii FP15055 ss-10</name>
    <dbReference type="NCBI Taxonomy" id="1314674"/>
    <lineage>
        <taxon>Eukaryota</taxon>
        <taxon>Fungi</taxon>
        <taxon>Dikarya</taxon>
        <taxon>Basidiomycota</taxon>
        <taxon>Agaricomycotina</taxon>
        <taxon>Agaricomycetes</taxon>
        <taxon>Agaricomycetidae</taxon>
        <taxon>Agaricales</taxon>
        <taxon>Marasmiineae</taxon>
        <taxon>Physalacriaceae</taxon>
        <taxon>Cylindrobasidium</taxon>
    </lineage>
</organism>
<reference evidence="2 3" key="1">
    <citation type="journal article" date="2015" name="Fungal Genet. Biol.">
        <title>Evolution of novel wood decay mechanisms in Agaricales revealed by the genome sequences of Fistulina hepatica and Cylindrobasidium torrendii.</title>
        <authorList>
            <person name="Floudas D."/>
            <person name="Held B.W."/>
            <person name="Riley R."/>
            <person name="Nagy L.G."/>
            <person name="Koehler G."/>
            <person name="Ransdell A.S."/>
            <person name="Younus H."/>
            <person name="Chow J."/>
            <person name="Chiniquy J."/>
            <person name="Lipzen A."/>
            <person name="Tritt A."/>
            <person name="Sun H."/>
            <person name="Haridas S."/>
            <person name="LaButti K."/>
            <person name="Ohm R.A."/>
            <person name="Kues U."/>
            <person name="Blanchette R.A."/>
            <person name="Grigoriev I.V."/>
            <person name="Minto R.E."/>
            <person name="Hibbett D.S."/>
        </authorList>
    </citation>
    <scope>NUCLEOTIDE SEQUENCE [LARGE SCALE GENOMIC DNA]</scope>
    <source>
        <strain evidence="2 3">FP15055 ss-10</strain>
    </source>
</reference>
<accession>A0A0D7B6L8</accession>
<dbReference type="EMBL" id="KN880563">
    <property type="protein sequence ID" value="KIY66178.1"/>
    <property type="molecule type" value="Genomic_DNA"/>
</dbReference>
<dbReference type="InterPro" id="IPR000387">
    <property type="entry name" value="Tyr_Pase_dom"/>
</dbReference>
<dbReference type="Gene3D" id="3.90.190.10">
    <property type="entry name" value="Protein tyrosine phosphatase superfamily"/>
    <property type="match status" value="1"/>
</dbReference>
<keyword evidence="3" id="KW-1185">Reference proteome</keyword>
<dbReference type="InterPro" id="IPR050561">
    <property type="entry name" value="PTP"/>
</dbReference>
<protein>
    <submittedName>
        <fullName evidence="2">Phosphatases II</fullName>
    </submittedName>
</protein>
<evidence type="ECO:0000313" key="3">
    <source>
        <dbReference type="Proteomes" id="UP000054007"/>
    </source>
</evidence>
<name>A0A0D7B6L8_9AGAR</name>
<evidence type="ECO:0000313" key="2">
    <source>
        <dbReference type="EMBL" id="KIY66178.1"/>
    </source>
</evidence>
<dbReference type="Proteomes" id="UP000054007">
    <property type="component" value="Unassembled WGS sequence"/>
</dbReference>
<dbReference type="OrthoDB" id="432447at2759"/>
<evidence type="ECO:0000259" key="1">
    <source>
        <dbReference type="PROSITE" id="PS50056"/>
    </source>
</evidence>
<dbReference type="STRING" id="1314674.A0A0D7B6L8"/>